<dbReference type="InterPro" id="IPR009097">
    <property type="entry name" value="Cyclic_Pdiesterase"/>
</dbReference>
<dbReference type="PANTHER" id="PTHR40037">
    <property type="entry name" value="PHOSPHOESTERASE YJCG-RELATED"/>
    <property type="match status" value="1"/>
</dbReference>
<dbReference type="Pfam" id="PF13563">
    <property type="entry name" value="2_5_RNA_ligase2"/>
    <property type="match status" value="1"/>
</dbReference>
<dbReference type="EMBL" id="JAUJEA010000001">
    <property type="protein sequence ID" value="MDN5199869.1"/>
    <property type="molecule type" value="Genomic_DNA"/>
</dbReference>
<dbReference type="Proteomes" id="UP001172082">
    <property type="component" value="Unassembled WGS sequence"/>
</dbReference>
<evidence type="ECO:0000313" key="1">
    <source>
        <dbReference type="EMBL" id="MDN5199869.1"/>
    </source>
</evidence>
<dbReference type="RefSeq" id="WP_346749900.1">
    <property type="nucleotide sequence ID" value="NZ_JAUJEA010000001.1"/>
</dbReference>
<keyword evidence="1" id="KW-0436">Ligase</keyword>
<proteinExistence type="predicted"/>
<keyword evidence="2" id="KW-1185">Reference proteome</keyword>
<dbReference type="InterPro" id="IPR050580">
    <property type="entry name" value="2H_phosphoesterase_YjcG-like"/>
</dbReference>
<sequence length="202" mass="24305">MAEQKNLYFIALLPPADITRHVDHIKNEIARNYNCKDALKPPTHITMEAPFFASQNMEHFMRQKLRSFANTQFPFRIQFSGYGAFPDHTIFIDVKESKPLKKLHRDLSRYLTMELNFNRNTQRSSQFKPHMTVAYRDLKQKFHQVWKDYKNRTFEANFLVESLFLLKHNYSHWEILEELRFDRSGFTMNLFEHSYGEKVLAY</sequence>
<dbReference type="SUPFAM" id="SSF55144">
    <property type="entry name" value="LigT-like"/>
    <property type="match status" value="1"/>
</dbReference>
<accession>A0ABT8KGM3</accession>
<organism evidence="1 2">
    <name type="scientific">Splendidivirga corallicola</name>
    <dbReference type="NCBI Taxonomy" id="3051826"/>
    <lineage>
        <taxon>Bacteria</taxon>
        <taxon>Pseudomonadati</taxon>
        <taxon>Bacteroidota</taxon>
        <taxon>Cytophagia</taxon>
        <taxon>Cytophagales</taxon>
        <taxon>Splendidivirgaceae</taxon>
        <taxon>Splendidivirga</taxon>
    </lineage>
</organism>
<dbReference type="Gene3D" id="3.90.1140.10">
    <property type="entry name" value="Cyclic phosphodiesterase"/>
    <property type="match status" value="1"/>
</dbReference>
<name>A0ABT8KGM3_9BACT</name>
<dbReference type="GO" id="GO:0016874">
    <property type="term" value="F:ligase activity"/>
    <property type="evidence" value="ECO:0007669"/>
    <property type="project" value="UniProtKB-KW"/>
</dbReference>
<gene>
    <name evidence="1" type="ORF">QQ008_00810</name>
</gene>
<reference evidence="1" key="1">
    <citation type="submission" date="2023-06" db="EMBL/GenBank/DDBJ databases">
        <title>Genomic of Parafulvivirga corallium.</title>
        <authorList>
            <person name="Wang G."/>
        </authorList>
    </citation>
    <scope>NUCLEOTIDE SEQUENCE</scope>
    <source>
        <strain evidence="1">BMA10</strain>
    </source>
</reference>
<evidence type="ECO:0000313" key="2">
    <source>
        <dbReference type="Proteomes" id="UP001172082"/>
    </source>
</evidence>
<comment type="caution">
    <text evidence="1">The sequence shown here is derived from an EMBL/GenBank/DDBJ whole genome shotgun (WGS) entry which is preliminary data.</text>
</comment>
<dbReference type="PANTHER" id="PTHR40037:SF1">
    <property type="entry name" value="PHOSPHOESTERASE SAOUHSC_00951-RELATED"/>
    <property type="match status" value="1"/>
</dbReference>
<protein>
    <submittedName>
        <fullName evidence="1">2'-5' RNA ligase family protein</fullName>
    </submittedName>
</protein>